<name>A0A839RZF3_9PSEU</name>
<proteinExistence type="predicted"/>
<organism evidence="3 4">
    <name type="scientific">Prauserella isguenensis</name>
    <dbReference type="NCBI Taxonomy" id="1470180"/>
    <lineage>
        <taxon>Bacteria</taxon>
        <taxon>Bacillati</taxon>
        <taxon>Actinomycetota</taxon>
        <taxon>Actinomycetes</taxon>
        <taxon>Pseudonocardiales</taxon>
        <taxon>Pseudonocardiaceae</taxon>
        <taxon>Prauserella</taxon>
    </lineage>
</organism>
<dbReference type="Proteomes" id="UP000550714">
    <property type="component" value="Unassembled WGS sequence"/>
</dbReference>
<sequence>MSTEYAQGVHRDPADDVATVHSRQSPPDGAVRLRRAWWILLGVSVLLNGVSMAVPALIEHPLTNDRGEVQLYLDVFVEGNLPTWWSVGLLGSTAVLFGFVGWLARGAGARAESWGWWCGAVLIGLLSLDDHTQLHERLDRIGQRLVTFDSGFPFYWLIPGLLAGAVVAGGLLLLAARLRGRPRRLVVAGGALLLWSALGMEAMQGLWIAAGESGPLYVLTYHAEELGENVGVLLLMAAAASAVSLQRVPADAGVTARYRRSGRVEA</sequence>
<feature type="transmembrane region" description="Helical" evidence="2">
    <location>
        <begin position="230"/>
        <end position="250"/>
    </location>
</feature>
<evidence type="ECO:0000256" key="1">
    <source>
        <dbReference type="SAM" id="MobiDB-lite"/>
    </source>
</evidence>
<protein>
    <submittedName>
        <fullName evidence="3">Uncharacterized protein</fullName>
    </submittedName>
</protein>
<dbReference type="EMBL" id="JACHWU010000001">
    <property type="protein sequence ID" value="MBB3049877.1"/>
    <property type="molecule type" value="Genomic_DNA"/>
</dbReference>
<comment type="caution">
    <text evidence="3">The sequence shown here is derived from an EMBL/GenBank/DDBJ whole genome shotgun (WGS) entry which is preliminary data.</text>
</comment>
<feature type="transmembrane region" description="Helical" evidence="2">
    <location>
        <begin position="154"/>
        <end position="174"/>
    </location>
</feature>
<keyword evidence="2" id="KW-0472">Membrane</keyword>
<keyword evidence="2" id="KW-1133">Transmembrane helix</keyword>
<reference evidence="3 4" key="1">
    <citation type="submission" date="2020-08" db="EMBL/GenBank/DDBJ databases">
        <title>Genomic Encyclopedia of Type Strains, Phase III (KMG-III): the genomes of soil and plant-associated and newly described type strains.</title>
        <authorList>
            <person name="Whitman W."/>
        </authorList>
    </citation>
    <scope>NUCLEOTIDE SEQUENCE [LARGE SCALE GENOMIC DNA]</scope>
    <source>
        <strain evidence="3 4">CECT 8577</strain>
    </source>
</reference>
<keyword evidence="4" id="KW-1185">Reference proteome</keyword>
<dbReference type="RefSeq" id="WP_246381318.1">
    <property type="nucleotide sequence ID" value="NZ_JACHWU010000001.1"/>
</dbReference>
<accession>A0A839RZF3</accession>
<feature type="transmembrane region" description="Helical" evidence="2">
    <location>
        <begin position="83"/>
        <end position="104"/>
    </location>
</feature>
<feature type="transmembrane region" description="Helical" evidence="2">
    <location>
        <begin position="186"/>
        <end position="210"/>
    </location>
</feature>
<evidence type="ECO:0000313" key="3">
    <source>
        <dbReference type="EMBL" id="MBB3049877.1"/>
    </source>
</evidence>
<feature type="transmembrane region" description="Helical" evidence="2">
    <location>
        <begin position="36"/>
        <end position="58"/>
    </location>
</feature>
<gene>
    <name evidence="3" type="ORF">FHS23_000872</name>
</gene>
<evidence type="ECO:0000313" key="4">
    <source>
        <dbReference type="Proteomes" id="UP000550714"/>
    </source>
</evidence>
<keyword evidence="2" id="KW-0812">Transmembrane</keyword>
<feature type="region of interest" description="Disordered" evidence="1">
    <location>
        <begin position="1"/>
        <end position="27"/>
    </location>
</feature>
<evidence type="ECO:0000256" key="2">
    <source>
        <dbReference type="SAM" id="Phobius"/>
    </source>
</evidence>
<feature type="transmembrane region" description="Helical" evidence="2">
    <location>
        <begin position="111"/>
        <end position="128"/>
    </location>
</feature>
<dbReference type="AlphaFoldDB" id="A0A839RZF3"/>